<accession>A0A238U7R6</accession>
<dbReference type="InterPro" id="IPR010634">
    <property type="entry name" value="DUF1223"/>
</dbReference>
<reference evidence="1 2" key="1">
    <citation type="submission" date="2017-07" db="EMBL/GenBank/DDBJ databases">
        <authorList>
            <person name="Sun Z.S."/>
            <person name="Albrecht U."/>
            <person name="Echele G."/>
            <person name="Lee C.C."/>
        </authorList>
    </citation>
    <scope>NUCLEOTIDE SEQUENCE [LARGE SCALE GENOMIC DNA]</scope>
    <source>
        <strain evidence="2">type strain: KCTC 22618</strain>
    </source>
</reference>
<dbReference type="AlphaFoldDB" id="A0A238U7R6"/>
<proteinExistence type="predicted"/>
<organism evidence="1 2">
    <name type="scientific">Tenacibaculum jejuense</name>
    <dbReference type="NCBI Taxonomy" id="584609"/>
    <lineage>
        <taxon>Bacteria</taxon>
        <taxon>Pseudomonadati</taxon>
        <taxon>Bacteroidota</taxon>
        <taxon>Flavobacteriia</taxon>
        <taxon>Flavobacteriales</taxon>
        <taxon>Flavobacteriaceae</taxon>
        <taxon>Tenacibaculum</taxon>
    </lineage>
</organism>
<sequence>MHYRFIFIFLISFFSLNAQEKPVVVLELFTSQGCSSCPPADRLLEEIKNNNDSDRVIPVAYHVDYWDYIGWKDPFASKDYTDKQRDYAEKFLSSSIYTPQLVINGDEHFVGSDKVRIERRIKQILHRGSNSNTIEISDTEINDGKVIFFYKVDGKTKKRNIHFLLAINKRITPVKRGENRNRTLINTNIVVLEKIVALTNKEGKILLSIPDIVKTEDELRLIAITKDREQLVTSGVQVNL</sequence>
<dbReference type="PANTHER" id="PTHR36057">
    <property type="match status" value="1"/>
</dbReference>
<dbReference type="Proteomes" id="UP000215214">
    <property type="component" value="Chromosome TJEJU"/>
</dbReference>
<dbReference type="SUPFAM" id="SSF52833">
    <property type="entry name" value="Thioredoxin-like"/>
    <property type="match status" value="1"/>
</dbReference>
<dbReference type="InterPro" id="IPR036249">
    <property type="entry name" value="Thioredoxin-like_sf"/>
</dbReference>
<name>A0A238U7R6_9FLAO</name>
<dbReference type="Pfam" id="PF06764">
    <property type="entry name" value="DUF1223"/>
    <property type="match status" value="1"/>
</dbReference>
<dbReference type="Gene3D" id="3.40.30.10">
    <property type="entry name" value="Glutaredoxin"/>
    <property type="match status" value="1"/>
</dbReference>
<evidence type="ECO:0008006" key="3">
    <source>
        <dbReference type="Google" id="ProtNLM"/>
    </source>
</evidence>
<evidence type="ECO:0000313" key="1">
    <source>
        <dbReference type="EMBL" id="SNR15197.1"/>
    </source>
</evidence>
<gene>
    <name evidence="1" type="ORF">TJEJU_1466</name>
</gene>
<dbReference type="KEGG" id="tje:TJEJU_1466"/>
<keyword evidence="2" id="KW-1185">Reference proteome</keyword>
<dbReference type="PANTHER" id="PTHR36057:SF1">
    <property type="entry name" value="LIPOPROTEIN LIPID ATTACHMENT SITE-LIKE PROTEIN, PUTATIVE (DUF1223)-RELATED"/>
    <property type="match status" value="1"/>
</dbReference>
<protein>
    <recommendedName>
        <fullName evidence="3">DUF1223 domain-containing protein</fullName>
    </recommendedName>
</protein>
<evidence type="ECO:0000313" key="2">
    <source>
        <dbReference type="Proteomes" id="UP000215214"/>
    </source>
</evidence>
<dbReference type="EMBL" id="LT899436">
    <property type="protein sequence ID" value="SNR15197.1"/>
    <property type="molecule type" value="Genomic_DNA"/>
</dbReference>